<dbReference type="Gene3D" id="1.10.260.40">
    <property type="entry name" value="lambda repressor-like DNA-binding domains"/>
    <property type="match status" value="1"/>
</dbReference>
<dbReference type="Pfam" id="PF01381">
    <property type="entry name" value="HTH_3"/>
    <property type="match status" value="1"/>
</dbReference>
<dbReference type="PANTHER" id="PTHR46797">
    <property type="entry name" value="HTH-TYPE TRANSCRIPTIONAL REGULATOR"/>
    <property type="match status" value="1"/>
</dbReference>
<keyword evidence="6" id="KW-1185">Reference proteome</keyword>
<comment type="caution">
    <text evidence="5">The sequence shown here is derived from an EMBL/GenBank/DDBJ whole genome shotgun (WGS) entry which is preliminary data.</text>
</comment>
<dbReference type="RefSeq" id="WP_141004840.1">
    <property type="nucleotide sequence ID" value="NZ_BAAAOR010000052.1"/>
</dbReference>
<dbReference type="CDD" id="cd00093">
    <property type="entry name" value="HTH_XRE"/>
    <property type="match status" value="1"/>
</dbReference>
<gene>
    <name evidence="5" type="ORF">GCM10009788_58880</name>
</gene>
<evidence type="ECO:0000256" key="1">
    <source>
        <dbReference type="ARBA" id="ARBA00023015"/>
    </source>
</evidence>
<keyword evidence="2" id="KW-0238">DNA-binding</keyword>
<dbReference type="SMART" id="SM00530">
    <property type="entry name" value="HTH_XRE"/>
    <property type="match status" value="1"/>
</dbReference>
<accession>A0ABN2BZD0</accession>
<dbReference type="EMBL" id="BAAAOR010000052">
    <property type="protein sequence ID" value="GAA1549228.1"/>
    <property type="molecule type" value="Genomic_DNA"/>
</dbReference>
<evidence type="ECO:0000259" key="4">
    <source>
        <dbReference type="PROSITE" id="PS50943"/>
    </source>
</evidence>
<feature type="domain" description="HTH cro/C1-type" evidence="4">
    <location>
        <begin position="21"/>
        <end position="75"/>
    </location>
</feature>
<dbReference type="InterPro" id="IPR010982">
    <property type="entry name" value="Lambda_DNA-bd_dom_sf"/>
</dbReference>
<dbReference type="InterPro" id="IPR050807">
    <property type="entry name" value="TransReg_Diox_bact_type"/>
</dbReference>
<reference evidence="5 6" key="1">
    <citation type="journal article" date="2019" name="Int. J. Syst. Evol. Microbiol.">
        <title>The Global Catalogue of Microorganisms (GCM) 10K type strain sequencing project: providing services to taxonomists for standard genome sequencing and annotation.</title>
        <authorList>
            <consortium name="The Broad Institute Genomics Platform"/>
            <consortium name="The Broad Institute Genome Sequencing Center for Infectious Disease"/>
            <person name="Wu L."/>
            <person name="Ma J."/>
        </authorList>
    </citation>
    <scope>NUCLEOTIDE SEQUENCE [LARGE SCALE GENOMIC DNA]</scope>
    <source>
        <strain evidence="5 6">JCM 14942</strain>
    </source>
</reference>
<name>A0ABN2BZD0_9ACTN</name>
<evidence type="ECO:0000256" key="2">
    <source>
        <dbReference type="ARBA" id="ARBA00023125"/>
    </source>
</evidence>
<dbReference type="PANTHER" id="PTHR46797:SF23">
    <property type="entry name" value="HTH-TYPE TRANSCRIPTIONAL REGULATOR SUTR"/>
    <property type="match status" value="1"/>
</dbReference>
<keyword evidence="1" id="KW-0805">Transcription regulation</keyword>
<dbReference type="InterPro" id="IPR001387">
    <property type="entry name" value="Cro/C1-type_HTH"/>
</dbReference>
<evidence type="ECO:0000313" key="5">
    <source>
        <dbReference type="EMBL" id="GAA1549228.1"/>
    </source>
</evidence>
<dbReference type="Proteomes" id="UP001500842">
    <property type="component" value="Unassembled WGS sequence"/>
</dbReference>
<protein>
    <submittedName>
        <fullName evidence="5">Helix-turn-helix transcriptional regulator</fullName>
    </submittedName>
</protein>
<evidence type="ECO:0000313" key="6">
    <source>
        <dbReference type="Proteomes" id="UP001500842"/>
    </source>
</evidence>
<evidence type="ECO:0000256" key="3">
    <source>
        <dbReference type="ARBA" id="ARBA00023163"/>
    </source>
</evidence>
<sequence length="83" mass="9117">MPRPAGKPPLSSATAEFGARVRRRRAQLGLSQEALADTCELHWTYIGQVERGQRNISLHNIIRIAEALQIDPGRLVQGLASTT</sequence>
<dbReference type="SUPFAM" id="SSF47413">
    <property type="entry name" value="lambda repressor-like DNA-binding domains"/>
    <property type="match status" value="1"/>
</dbReference>
<proteinExistence type="predicted"/>
<dbReference type="PROSITE" id="PS50943">
    <property type="entry name" value="HTH_CROC1"/>
    <property type="match status" value="1"/>
</dbReference>
<organism evidence="5 6">
    <name type="scientific">Nocardioides humi</name>
    <dbReference type="NCBI Taxonomy" id="449461"/>
    <lineage>
        <taxon>Bacteria</taxon>
        <taxon>Bacillati</taxon>
        <taxon>Actinomycetota</taxon>
        <taxon>Actinomycetes</taxon>
        <taxon>Propionibacteriales</taxon>
        <taxon>Nocardioidaceae</taxon>
        <taxon>Nocardioides</taxon>
    </lineage>
</organism>
<keyword evidence="3" id="KW-0804">Transcription</keyword>